<evidence type="ECO:0000259" key="4">
    <source>
        <dbReference type="PROSITE" id="PS51857"/>
    </source>
</evidence>
<dbReference type="AlphaFoldDB" id="A0A7S4S4I4"/>
<dbReference type="Gene3D" id="3.30.70.330">
    <property type="match status" value="1"/>
</dbReference>
<dbReference type="InterPro" id="IPR035979">
    <property type="entry name" value="RBD_domain_sf"/>
</dbReference>
<sequence length="187" mass="20011">MAVFVNGFDFDTPEGSIAQHFETIGCVLDVKLVSRGAAVVRFENLSDAERAVQELHETTIPGNRRFVTVRLDGKGGGGGKGGKKGKDFDDRGKGGGKRFEDRTSFDGEFQTGTVAKFFSDRGFGYITPDGGEGDVFVHFSAIRGSGGFRELQEGQRVSFGVELDPKGKGKGKGKRQEGVRAVAVSVL</sequence>
<feature type="domain" description="RRM" evidence="3">
    <location>
        <begin position="1"/>
        <end position="74"/>
    </location>
</feature>
<dbReference type="SUPFAM" id="SSF54928">
    <property type="entry name" value="RNA-binding domain, RBD"/>
    <property type="match status" value="1"/>
</dbReference>
<dbReference type="InterPro" id="IPR012677">
    <property type="entry name" value="Nucleotide-bd_a/b_plait_sf"/>
</dbReference>
<organism evidence="5">
    <name type="scientific">Alexandrium monilatum</name>
    <dbReference type="NCBI Taxonomy" id="311494"/>
    <lineage>
        <taxon>Eukaryota</taxon>
        <taxon>Sar</taxon>
        <taxon>Alveolata</taxon>
        <taxon>Dinophyceae</taxon>
        <taxon>Gonyaulacales</taxon>
        <taxon>Pyrocystaceae</taxon>
        <taxon>Alexandrium</taxon>
    </lineage>
</organism>
<feature type="region of interest" description="Disordered" evidence="2">
    <location>
        <begin position="71"/>
        <end position="102"/>
    </location>
</feature>
<proteinExistence type="predicted"/>
<evidence type="ECO:0008006" key="6">
    <source>
        <dbReference type="Google" id="ProtNLM"/>
    </source>
</evidence>
<dbReference type="PROSITE" id="PS51857">
    <property type="entry name" value="CSD_2"/>
    <property type="match status" value="1"/>
</dbReference>
<dbReference type="EMBL" id="HBNR01063652">
    <property type="protein sequence ID" value="CAE4634330.1"/>
    <property type="molecule type" value="Transcribed_RNA"/>
</dbReference>
<dbReference type="Gene3D" id="2.40.50.140">
    <property type="entry name" value="Nucleic acid-binding proteins"/>
    <property type="match status" value="1"/>
</dbReference>
<dbReference type="GO" id="GO:0003723">
    <property type="term" value="F:RNA binding"/>
    <property type="evidence" value="ECO:0007669"/>
    <property type="project" value="UniProtKB-UniRule"/>
</dbReference>
<dbReference type="InterPro" id="IPR012340">
    <property type="entry name" value="NA-bd_OB-fold"/>
</dbReference>
<evidence type="ECO:0000256" key="2">
    <source>
        <dbReference type="SAM" id="MobiDB-lite"/>
    </source>
</evidence>
<dbReference type="InterPro" id="IPR002059">
    <property type="entry name" value="CSP_DNA-bd"/>
</dbReference>
<keyword evidence="1" id="KW-0694">RNA-binding</keyword>
<dbReference type="SMART" id="SM00360">
    <property type="entry name" value="RRM"/>
    <property type="match status" value="1"/>
</dbReference>
<evidence type="ECO:0000256" key="1">
    <source>
        <dbReference type="PROSITE-ProRule" id="PRU00176"/>
    </source>
</evidence>
<name>A0A7S4S4I4_9DINO</name>
<dbReference type="CDD" id="cd00590">
    <property type="entry name" value="RRM_SF"/>
    <property type="match status" value="1"/>
</dbReference>
<evidence type="ECO:0000259" key="3">
    <source>
        <dbReference type="PROSITE" id="PS50102"/>
    </source>
</evidence>
<dbReference type="InterPro" id="IPR011129">
    <property type="entry name" value="CSD"/>
</dbReference>
<gene>
    <name evidence="5" type="ORF">AMON00008_LOCUS44925</name>
</gene>
<evidence type="ECO:0000313" key="5">
    <source>
        <dbReference type="EMBL" id="CAE4634330.1"/>
    </source>
</evidence>
<accession>A0A7S4S4I4</accession>
<reference evidence="5" key="1">
    <citation type="submission" date="2021-01" db="EMBL/GenBank/DDBJ databases">
        <authorList>
            <person name="Corre E."/>
            <person name="Pelletier E."/>
            <person name="Niang G."/>
            <person name="Scheremetjew M."/>
            <person name="Finn R."/>
            <person name="Kale V."/>
            <person name="Holt S."/>
            <person name="Cochrane G."/>
            <person name="Meng A."/>
            <person name="Brown T."/>
            <person name="Cohen L."/>
        </authorList>
    </citation>
    <scope>NUCLEOTIDE SEQUENCE</scope>
    <source>
        <strain evidence="5">CCMP3105</strain>
    </source>
</reference>
<dbReference type="PANTHER" id="PTHR46565">
    <property type="entry name" value="COLD SHOCK DOMAIN PROTEIN 2"/>
    <property type="match status" value="1"/>
</dbReference>
<dbReference type="SUPFAM" id="SSF50249">
    <property type="entry name" value="Nucleic acid-binding proteins"/>
    <property type="match status" value="1"/>
</dbReference>
<feature type="domain" description="CSD" evidence="4">
    <location>
        <begin position="109"/>
        <end position="186"/>
    </location>
</feature>
<dbReference type="Pfam" id="PF00313">
    <property type="entry name" value="CSD"/>
    <property type="match status" value="1"/>
</dbReference>
<protein>
    <recommendedName>
        <fullName evidence="6">CSD domain-containing protein</fullName>
    </recommendedName>
</protein>
<dbReference type="InterPro" id="IPR000504">
    <property type="entry name" value="RRM_dom"/>
</dbReference>
<dbReference type="PROSITE" id="PS50102">
    <property type="entry name" value="RRM"/>
    <property type="match status" value="1"/>
</dbReference>
<dbReference type="PRINTS" id="PR00050">
    <property type="entry name" value="COLDSHOCK"/>
</dbReference>
<dbReference type="PANTHER" id="PTHR46565:SF20">
    <property type="entry name" value="COLD SHOCK DOMAIN-CONTAINING PROTEIN 4"/>
    <property type="match status" value="1"/>
</dbReference>
<dbReference type="SMART" id="SM00357">
    <property type="entry name" value="CSP"/>
    <property type="match status" value="1"/>
</dbReference>
<dbReference type="Pfam" id="PF00076">
    <property type="entry name" value="RRM_1"/>
    <property type="match status" value="1"/>
</dbReference>
<dbReference type="CDD" id="cd04458">
    <property type="entry name" value="CSP_CDS"/>
    <property type="match status" value="1"/>
</dbReference>
<feature type="compositionally biased region" description="Basic and acidic residues" evidence="2">
    <location>
        <begin position="84"/>
        <end position="102"/>
    </location>
</feature>